<protein>
    <submittedName>
        <fullName evidence="3">PH domain-containing protein</fullName>
    </submittedName>
</protein>
<name>A0ABW0BRN8_9ACTN</name>
<feature type="transmembrane region" description="Helical" evidence="1">
    <location>
        <begin position="20"/>
        <end position="42"/>
    </location>
</feature>
<comment type="caution">
    <text evidence="3">The sequence shown here is derived from an EMBL/GenBank/DDBJ whole genome shotgun (WGS) entry which is preliminary data.</text>
</comment>
<evidence type="ECO:0000259" key="2">
    <source>
        <dbReference type="Pfam" id="PF10756"/>
    </source>
</evidence>
<dbReference type="EMBL" id="JBHSKD010000030">
    <property type="protein sequence ID" value="MFC5179693.1"/>
    <property type="molecule type" value="Genomic_DNA"/>
</dbReference>
<gene>
    <name evidence="3" type="ORF">ACFPGP_23680</name>
</gene>
<reference evidence="4" key="1">
    <citation type="journal article" date="2019" name="Int. J. Syst. Evol. Microbiol.">
        <title>The Global Catalogue of Microorganisms (GCM) 10K type strain sequencing project: providing services to taxonomists for standard genome sequencing and annotation.</title>
        <authorList>
            <consortium name="The Broad Institute Genomics Platform"/>
            <consortium name="The Broad Institute Genome Sequencing Center for Infectious Disease"/>
            <person name="Wu L."/>
            <person name="Ma J."/>
        </authorList>
    </citation>
    <scope>NUCLEOTIDE SEQUENCE [LARGE SCALE GENOMIC DNA]</scope>
    <source>
        <strain evidence="4">DFY41</strain>
    </source>
</reference>
<dbReference type="RefSeq" id="WP_378594023.1">
    <property type="nucleotide sequence ID" value="NZ_JBHSKD010000030.1"/>
</dbReference>
<keyword evidence="4" id="KW-1185">Reference proteome</keyword>
<organism evidence="3 4">
    <name type="scientific">Nocardioides taihuensis</name>
    <dbReference type="NCBI Taxonomy" id="1835606"/>
    <lineage>
        <taxon>Bacteria</taxon>
        <taxon>Bacillati</taxon>
        <taxon>Actinomycetota</taxon>
        <taxon>Actinomycetes</taxon>
        <taxon>Propionibacteriales</taxon>
        <taxon>Nocardioidaceae</taxon>
        <taxon>Nocardioides</taxon>
    </lineage>
</organism>
<dbReference type="Proteomes" id="UP001596087">
    <property type="component" value="Unassembled WGS sequence"/>
</dbReference>
<keyword evidence="1" id="KW-0472">Membrane</keyword>
<keyword evidence="1" id="KW-1133">Transmembrane helix</keyword>
<dbReference type="Pfam" id="PF10756">
    <property type="entry name" value="bPH_6"/>
    <property type="match status" value="1"/>
</dbReference>
<dbReference type="InterPro" id="IPR019692">
    <property type="entry name" value="CFP-6_PH"/>
</dbReference>
<feature type="transmembrane region" description="Helical" evidence="1">
    <location>
        <begin position="54"/>
        <end position="74"/>
    </location>
</feature>
<accession>A0ABW0BRN8</accession>
<sequence length="158" mass="16643">MPAASDPPAVDLPHTWRPLGVRLAGAVFGAALFAVCAFAWFGFDADVRARFNPLELITIVGLGAMFYAAGFALARSRVVATAERLVVVNGYRRREYEWAEVVAISLPPGAPWAVLDLADGTSASAMGIQGSDGTRARTQVRELRAVLARATSGPANSG</sequence>
<keyword evidence="1" id="KW-0812">Transmembrane</keyword>
<evidence type="ECO:0000313" key="4">
    <source>
        <dbReference type="Proteomes" id="UP001596087"/>
    </source>
</evidence>
<evidence type="ECO:0000256" key="1">
    <source>
        <dbReference type="SAM" id="Phobius"/>
    </source>
</evidence>
<evidence type="ECO:0000313" key="3">
    <source>
        <dbReference type="EMBL" id="MFC5179693.1"/>
    </source>
</evidence>
<feature type="domain" description="Low molecular weight protein antigen 6 PH" evidence="2">
    <location>
        <begin position="75"/>
        <end position="144"/>
    </location>
</feature>
<proteinExistence type="predicted"/>